<comment type="caution">
    <text evidence="9">The sequence shown here is derived from an EMBL/GenBank/DDBJ whole genome shotgun (WGS) entry which is preliminary data.</text>
</comment>
<name>A0A4R0N1Q5_9SPHI</name>
<keyword evidence="4" id="KW-0119">Carbohydrate metabolism</keyword>
<keyword evidence="2 9" id="KW-0624">Polysaccharide degradation</keyword>
<dbReference type="PANTHER" id="PTHR43772:SF2">
    <property type="entry name" value="PUTATIVE (AFU_ORTHOLOGUE AFUA_2G04480)-RELATED"/>
    <property type="match status" value="1"/>
</dbReference>
<evidence type="ECO:0000256" key="1">
    <source>
        <dbReference type="ARBA" id="ARBA00009865"/>
    </source>
</evidence>
<accession>A0A4R0N1Q5</accession>
<dbReference type="SUPFAM" id="SSF75005">
    <property type="entry name" value="Arabinanase/levansucrase/invertase"/>
    <property type="match status" value="1"/>
</dbReference>
<reference evidence="9 10" key="1">
    <citation type="submission" date="2019-02" db="EMBL/GenBank/DDBJ databases">
        <title>Pedobacter sp. RP-3-8 sp. nov., isolated from Arctic soil.</title>
        <authorList>
            <person name="Dahal R.H."/>
        </authorList>
    </citation>
    <scope>NUCLEOTIDE SEQUENCE [LARGE SCALE GENOMIC DNA]</scope>
    <source>
        <strain evidence="9 10">RP-3-8</strain>
    </source>
</reference>
<evidence type="ECO:0000256" key="3">
    <source>
        <dbReference type="ARBA" id="ARBA00022801"/>
    </source>
</evidence>
<evidence type="ECO:0000256" key="5">
    <source>
        <dbReference type="ARBA" id="ARBA00023295"/>
    </source>
</evidence>
<sequence length="319" mass="35613">MLFAFSLSCGGSDSLRAVPAKVDAPIVYEIIEDKLPIADPYVLYHNGKYYAYGTRINGFEVYISDDLKHWKRSDHLALSPENSWGTRWYWAPEVYYVASKNRFYMFYTVDEHICVASANTPTGPFIQAEKKPIVANEKGIDPSLFIDEDGTPYLYFVRFTSGNVIWMAEMNDDLQSIKTNTLTKCISAEDNWEKIQGTIAEGPSVLKKGGTYYLMYSANHFESKDYGVGYATASSPKGPWKKYNENPILRRDKPAASGLVGTGHGAPFVCADGTYKYIYHAHADNNSVGPRRSYINDLGISAQGVISINAEAIRPVVVK</sequence>
<dbReference type="InterPro" id="IPR052176">
    <property type="entry name" value="Glycosyl_Hydrlase_43_Enz"/>
</dbReference>
<evidence type="ECO:0000256" key="2">
    <source>
        <dbReference type="ARBA" id="ARBA00022651"/>
    </source>
</evidence>
<dbReference type="InterPro" id="IPR006710">
    <property type="entry name" value="Glyco_hydro_43"/>
</dbReference>
<dbReference type="Gene3D" id="2.115.10.20">
    <property type="entry name" value="Glycosyl hydrolase domain, family 43"/>
    <property type="match status" value="1"/>
</dbReference>
<dbReference type="InterPro" id="IPR023296">
    <property type="entry name" value="Glyco_hydro_beta-prop_sf"/>
</dbReference>
<dbReference type="EMBL" id="SJSM01000012">
    <property type="protein sequence ID" value="TCC93193.1"/>
    <property type="molecule type" value="Genomic_DNA"/>
</dbReference>
<organism evidence="9 10">
    <name type="scientific">Pedobacter hiemivivus</name>
    <dbReference type="NCBI Taxonomy" id="2530454"/>
    <lineage>
        <taxon>Bacteria</taxon>
        <taxon>Pseudomonadati</taxon>
        <taxon>Bacteroidota</taxon>
        <taxon>Sphingobacteriia</taxon>
        <taxon>Sphingobacteriales</taxon>
        <taxon>Sphingobacteriaceae</taxon>
        <taxon>Pedobacter</taxon>
    </lineage>
</organism>
<feature type="active site" description="Proton acceptor" evidence="6">
    <location>
        <position position="39"/>
    </location>
</feature>
<keyword evidence="10" id="KW-1185">Reference proteome</keyword>
<dbReference type="Proteomes" id="UP000291117">
    <property type="component" value="Unassembled WGS sequence"/>
</dbReference>
<protein>
    <submittedName>
        <fullName evidence="9">1,4-beta-xylanase</fullName>
    </submittedName>
</protein>
<feature type="active site" description="Proton donor" evidence="6">
    <location>
        <position position="201"/>
    </location>
</feature>
<evidence type="ECO:0000256" key="8">
    <source>
        <dbReference type="RuleBase" id="RU361187"/>
    </source>
</evidence>
<dbReference type="GO" id="GO:0004553">
    <property type="term" value="F:hydrolase activity, hydrolyzing O-glycosyl compounds"/>
    <property type="evidence" value="ECO:0007669"/>
    <property type="project" value="InterPro"/>
</dbReference>
<dbReference type="CDD" id="cd08991">
    <property type="entry name" value="GH43_HoAraf43-like"/>
    <property type="match status" value="1"/>
</dbReference>
<evidence type="ECO:0000256" key="7">
    <source>
        <dbReference type="PIRSR" id="PIRSR606710-2"/>
    </source>
</evidence>
<feature type="site" description="Important for catalytic activity, responsible for pKa modulation of the active site Glu and correct orientation of both the proton donor and substrate" evidence="7">
    <location>
        <position position="141"/>
    </location>
</feature>
<dbReference type="OrthoDB" id="3308423at2"/>
<proteinExistence type="inferred from homology"/>
<evidence type="ECO:0000256" key="6">
    <source>
        <dbReference type="PIRSR" id="PIRSR606710-1"/>
    </source>
</evidence>
<comment type="similarity">
    <text evidence="1 8">Belongs to the glycosyl hydrolase 43 family.</text>
</comment>
<evidence type="ECO:0000313" key="9">
    <source>
        <dbReference type="EMBL" id="TCC93193.1"/>
    </source>
</evidence>
<dbReference type="PANTHER" id="PTHR43772">
    <property type="entry name" value="ENDO-1,4-BETA-XYLANASE"/>
    <property type="match status" value="1"/>
</dbReference>
<dbReference type="GO" id="GO:0045493">
    <property type="term" value="P:xylan catabolic process"/>
    <property type="evidence" value="ECO:0007669"/>
    <property type="project" value="UniProtKB-KW"/>
</dbReference>
<evidence type="ECO:0000313" key="10">
    <source>
        <dbReference type="Proteomes" id="UP000291117"/>
    </source>
</evidence>
<keyword evidence="5 8" id="KW-0326">Glycosidase</keyword>
<dbReference type="Pfam" id="PF04616">
    <property type="entry name" value="Glyco_hydro_43"/>
    <property type="match status" value="1"/>
</dbReference>
<keyword evidence="2 9" id="KW-0858">Xylan degradation</keyword>
<evidence type="ECO:0000256" key="4">
    <source>
        <dbReference type="ARBA" id="ARBA00023277"/>
    </source>
</evidence>
<keyword evidence="3 8" id="KW-0378">Hydrolase</keyword>
<dbReference type="AlphaFoldDB" id="A0A4R0N1Q5"/>
<gene>
    <name evidence="9" type="ORF">EZ444_17895</name>
</gene>